<dbReference type="STRING" id="1255043.TVNIR_3203"/>
<dbReference type="GO" id="GO:0003887">
    <property type="term" value="F:DNA-directed DNA polymerase activity"/>
    <property type="evidence" value="ECO:0007669"/>
    <property type="project" value="UniProtKB-EC"/>
</dbReference>
<proteinExistence type="predicted"/>
<evidence type="ECO:0000313" key="2">
    <source>
        <dbReference type="Proteomes" id="UP000010809"/>
    </source>
</evidence>
<dbReference type="GO" id="GO:0032298">
    <property type="term" value="P:positive regulation of DNA-templated DNA replication initiation"/>
    <property type="evidence" value="ECO:0007669"/>
    <property type="project" value="TreeGrafter"/>
</dbReference>
<dbReference type="EC" id="2.7.7.7" evidence="1"/>
<keyword evidence="1" id="KW-0808">Transferase</keyword>
<dbReference type="Proteomes" id="UP000010809">
    <property type="component" value="Chromosome"/>
</dbReference>
<gene>
    <name evidence="1" type="primary">holC [H]</name>
    <name evidence="1" type="ordered locus">TVNIR_3203</name>
</gene>
<keyword evidence="1" id="KW-0548">Nucleotidyltransferase</keyword>
<dbReference type="KEGG" id="tni:TVNIR_3203"/>
<dbReference type="Gene3D" id="3.40.50.10110">
    <property type="entry name" value="DNA polymerase III subunit chi"/>
    <property type="match status" value="1"/>
</dbReference>
<reference evidence="1" key="1">
    <citation type="submission" date="2015-12" db="EMBL/GenBank/DDBJ databases">
        <authorList>
            <person name="Tikhonova T.V."/>
            <person name="Pavlov A.R."/>
            <person name="Beletsky A.V."/>
            <person name="Mardanov A.V."/>
            <person name="Sorokin D.Y."/>
            <person name="Ravin N.V."/>
            <person name="Popov V.O."/>
        </authorList>
    </citation>
    <scope>NUCLEOTIDE SEQUENCE</scope>
    <source>
        <strain evidence="1">DSM 14787</strain>
    </source>
</reference>
<keyword evidence="2" id="KW-1185">Reference proteome</keyword>
<sequence>MTRVAFYLLAARDEQARRLFACRLARKVSRMGHHVHIHTPDAGSTDEMDRLLWTFEDIAFLPHGTDVNDPDSPVTVHDQAAPADRCDVLINLAPEVPEYFGRFERVADLVGGDATARARGRERYRFFKERGYPLEHHEIDP</sequence>
<dbReference type="Pfam" id="PF04364">
    <property type="entry name" value="DNA_pol3_chi"/>
    <property type="match status" value="1"/>
</dbReference>
<dbReference type="SUPFAM" id="SSF102400">
    <property type="entry name" value="DNA polymerase III chi subunit"/>
    <property type="match status" value="1"/>
</dbReference>
<dbReference type="RefSeq" id="WP_015259947.1">
    <property type="nucleotide sequence ID" value="NC_019902.2"/>
</dbReference>
<dbReference type="PANTHER" id="PTHR38767:SF1">
    <property type="entry name" value="DNA POLYMERASE III SUBUNIT CHI"/>
    <property type="match status" value="1"/>
</dbReference>
<dbReference type="GO" id="GO:0003677">
    <property type="term" value="F:DNA binding"/>
    <property type="evidence" value="ECO:0007669"/>
    <property type="project" value="InterPro"/>
</dbReference>
<dbReference type="PANTHER" id="PTHR38767">
    <property type="entry name" value="DNA POLYMERASE III SUBUNIT CHI"/>
    <property type="match status" value="1"/>
</dbReference>
<name>L0E0U3_THIND</name>
<accession>L0E0U3</accession>
<protein>
    <submittedName>
        <fullName evidence="1">DNA polymerase III chi subunit</fullName>
        <ecNumber evidence="1">2.7.7.7</ecNumber>
    </submittedName>
</protein>
<dbReference type="InterPro" id="IPR007459">
    <property type="entry name" value="DNA_pol3_chi"/>
</dbReference>
<organism evidence="1 2">
    <name type="scientific">Thioalkalivibrio nitratireducens (strain DSM 14787 / UNIQEM 213 / ALEN2)</name>
    <dbReference type="NCBI Taxonomy" id="1255043"/>
    <lineage>
        <taxon>Bacteria</taxon>
        <taxon>Pseudomonadati</taxon>
        <taxon>Pseudomonadota</taxon>
        <taxon>Gammaproteobacteria</taxon>
        <taxon>Chromatiales</taxon>
        <taxon>Ectothiorhodospiraceae</taxon>
        <taxon>Thioalkalivibrio</taxon>
    </lineage>
</organism>
<dbReference type="eggNOG" id="COG2927">
    <property type="taxonomic scope" value="Bacteria"/>
</dbReference>
<dbReference type="HOGENOM" id="CLU_131584_2_1_6"/>
<dbReference type="PATRIC" id="fig|1255043.3.peg.3231"/>
<dbReference type="EMBL" id="CP003989">
    <property type="protein sequence ID" value="AGA34840.1"/>
    <property type="molecule type" value="Genomic_DNA"/>
</dbReference>
<dbReference type="InterPro" id="IPR036768">
    <property type="entry name" value="PolIII_chi_sf"/>
</dbReference>
<dbReference type="AlphaFoldDB" id="L0E0U3"/>
<dbReference type="OrthoDB" id="5297568at2"/>
<dbReference type="GO" id="GO:0006260">
    <property type="term" value="P:DNA replication"/>
    <property type="evidence" value="ECO:0007669"/>
    <property type="project" value="InterPro"/>
</dbReference>
<evidence type="ECO:0000313" key="1">
    <source>
        <dbReference type="EMBL" id="AGA34840.1"/>
    </source>
</evidence>